<dbReference type="PANTHER" id="PTHR14689">
    <property type="entry name" value="PHORBOL-ESTER_DAG-TYPE DOMAIN-CONTAINING PROTEIN"/>
    <property type="match status" value="1"/>
</dbReference>
<feature type="compositionally biased region" description="Acidic residues" evidence="1">
    <location>
        <begin position="448"/>
        <end position="458"/>
    </location>
</feature>
<evidence type="ECO:0000313" key="3">
    <source>
        <dbReference type="EMBL" id="KAJ5204481.1"/>
    </source>
</evidence>
<feature type="compositionally biased region" description="Acidic residues" evidence="1">
    <location>
        <begin position="91"/>
        <end position="100"/>
    </location>
</feature>
<feature type="domain" description="DUF4211" evidence="2">
    <location>
        <begin position="312"/>
        <end position="445"/>
    </location>
</feature>
<dbReference type="Proteomes" id="UP001150904">
    <property type="component" value="Unassembled WGS sequence"/>
</dbReference>
<comment type="caution">
    <text evidence="3">The sequence shown here is derived from an EMBL/GenBank/DDBJ whole genome shotgun (WGS) entry which is preliminary data.</text>
</comment>
<dbReference type="Pfam" id="PF13926">
    <property type="entry name" value="DUF4211"/>
    <property type="match status" value="1"/>
</dbReference>
<feature type="compositionally biased region" description="Basic residues" evidence="1">
    <location>
        <begin position="125"/>
        <end position="135"/>
    </location>
</feature>
<feature type="compositionally biased region" description="Basic and acidic residues" evidence="1">
    <location>
        <begin position="24"/>
        <end position="34"/>
    </location>
</feature>
<feature type="region of interest" description="Disordered" evidence="1">
    <location>
        <begin position="448"/>
        <end position="474"/>
    </location>
</feature>
<feature type="compositionally biased region" description="Acidic residues" evidence="1">
    <location>
        <begin position="140"/>
        <end position="150"/>
    </location>
</feature>
<organism evidence="3 4">
    <name type="scientific">Penicillium cinerascens</name>
    <dbReference type="NCBI Taxonomy" id="70096"/>
    <lineage>
        <taxon>Eukaryota</taxon>
        <taxon>Fungi</taxon>
        <taxon>Dikarya</taxon>
        <taxon>Ascomycota</taxon>
        <taxon>Pezizomycotina</taxon>
        <taxon>Eurotiomycetes</taxon>
        <taxon>Eurotiomycetidae</taxon>
        <taxon>Eurotiales</taxon>
        <taxon>Aspergillaceae</taxon>
        <taxon>Penicillium</taxon>
    </lineage>
</organism>
<feature type="compositionally biased region" description="Acidic residues" evidence="1">
    <location>
        <begin position="294"/>
        <end position="305"/>
    </location>
</feature>
<feature type="compositionally biased region" description="Basic residues" evidence="1">
    <location>
        <begin position="1"/>
        <end position="10"/>
    </location>
</feature>
<keyword evidence="4" id="KW-1185">Reference proteome</keyword>
<dbReference type="InterPro" id="IPR025451">
    <property type="entry name" value="DUF4211"/>
</dbReference>
<reference evidence="3" key="1">
    <citation type="submission" date="2022-12" db="EMBL/GenBank/DDBJ databases">
        <authorList>
            <person name="Petersen C."/>
        </authorList>
    </citation>
    <scope>NUCLEOTIDE SEQUENCE</scope>
    <source>
        <strain evidence="3">IBT 15544</strain>
    </source>
</reference>
<dbReference type="OrthoDB" id="21499at2759"/>
<dbReference type="EMBL" id="JAPQKR010000012">
    <property type="protein sequence ID" value="KAJ5204481.1"/>
    <property type="molecule type" value="Genomic_DNA"/>
</dbReference>
<sequence length="576" mass="65492">MPRKSQKKQTRLAFAPTAASPSRSGDDDNSDRFARLSYGHPSMASVRSEVSHKSKSSGSKNKSSSKSRKSPDLPKEAPVRETSKAQAATQNDEESSDDDIILPSSQRHRRAAPDLNAIAMNSPKSKSKKKSRQHSKPTEEEVVDANDSVEEISQPRRRLKRKAESSPVVVLSDSDDSEEPVVSSPVKRRRRALDPETPQTPRSSEEQDDLDIQEDLKDLQDSVVKKSRTRGHLAESARDKRFRHLETLRRRRLGLPEESEPEAGSAADEESEEEDDADSSPTRPFEMRVQQVDSDVESTIDPNEDLDTYEDDFVLEDDTAELGVPTEEMPFEFTRHAYKQPKEYFRDVVGWMVHNRLDPAFPRDDAMYKVAFMKLEDEVKGRAGSQLISSVWNSEFVRALRARPHMELSSYPTEFGHSCDACNRSGHPASTDMRLYGKAYSLETLEPLSDEGSEDADTSESSSEDSGVERDRDGYELPDEEKRFYLGRHCKDKAQLAHTLMHWRYQLNEWVVDHLDRMGHMKDSEIIRRNNLSQKRKTRNAIEVVTQMAQAGEIDKLWRDFHIALKSAREKTSLLG</sequence>
<dbReference type="AlphaFoldDB" id="A0A9W9MND1"/>
<feature type="compositionally biased region" description="Basic and acidic residues" evidence="1">
    <location>
        <begin position="214"/>
        <end position="224"/>
    </location>
</feature>
<feature type="compositionally biased region" description="Basic and acidic residues" evidence="1">
    <location>
        <begin position="69"/>
        <end position="83"/>
    </location>
</feature>
<evidence type="ECO:0000313" key="4">
    <source>
        <dbReference type="Proteomes" id="UP001150904"/>
    </source>
</evidence>
<proteinExistence type="predicted"/>
<accession>A0A9W9MND1</accession>
<feature type="compositionally biased region" description="Basic and acidic residues" evidence="1">
    <location>
        <begin position="232"/>
        <end position="248"/>
    </location>
</feature>
<reference evidence="3" key="2">
    <citation type="journal article" date="2023" name="IMA Fungus">
        <title>Comparative genomic study of the Penicillium genus elucidates a diverse pangenome and 15 lateral gene transfer events.</title>
        <authorList>
            <person name="Petersen C."/>
            <person name="Sorensen T."/>
            <person name="Nielsen M.R."/>
            <person name="Sondergaard T.E."/>
            <person name="Sorensen J.L."/>
            <person name="Fitzpatrick D.A."/>
            <person name="Frisvad J.C."/>
            <person name="Nielsen K.L."/>
        </authorList>
    </citation>
    <scope>NUCLEOTIDE SEQUENCE</scope>
    <source>
        <strain evidence="3">IBT 15544</strain>
    </source>
</reference>
<feature type="compositionally biased region" description="Acidic residues" evidence="1">
    <location>
        <begin position="257"/>
        <end position="278"/>
    </location>
</feature>
<evidence type="ECO:0000256" key="1">
    <source>
        <dbReference type="SAM" id="MobiDB-lite"/>
    </source>
</evidence>
<dbReference type="PANTHER" id="PTHR14689:SF0">
    <property type="entry name" value="COILED-COIL DOMAIN-CONTAINING PROTEIN 82"/>
    <property type="match status" value="1"/>
</dbReference>
<feature type="region of interest" description="Disordered" evidence="1">
    <location>
        <begin position="1"/>
        <end position="305"/>
    </location>
</feature>
<dbReference type="GO" id="GO:0005634">
    <property type="term" value="C:nucleus"/>
    <property type="evidence" value="ECO:0007669"/>
    <property type="project" value="TreeGrafter"/>
</dbReference>
<name>A0A9W9MND1_9EURO</name>
<dbReference type="RefSeq" id="XP_058308960.1">
    <property type="nucleotide sequence ID" value="XM_058452422.1"/>
</dbReference>
<gene>
    <name evidence="3" type="ORF">N7498_005360</name>
</gene>
<protein>
    <recommendedName>
        <fullName evidence="2">DUF4211 domain-containing protein</fullName>
    </recommendedName>
</protein>
<evidence type="ECO:0000259" key="2">
    <source>
        <dbReference type="Pfam" id="PF13926"/>
    </source>
</evidence>
<dbReference type="GeneID" id="83179723"/>